<comment type="caution">
    <text evidence="1">The sequence shown here is derived from an EMBL/GenBank/DDBJ whole genome shotgun (WGS) entry which is preliminary data.</text>
</comment>
<name>A0A401H0W9_9APHY</name>
<dbReference type="RefSeq" id="XP_027618989.1">
    <property type="nucleotide sequence ID" value="XM_027763188.1"/>
</dbReference>
<accession>A0A401H0W9</accession>
<dbReference type="AlphaFoldDB" id="A0A401H0W9"/>
<dbReference type="EMBL" id="BFAD01000012">
    <property type="protein sequence ID" value="GBE88076.1"/>
    <property type="molecule type" value="Genomic_DNA"/>
</dbReference>
<dbReference type="GeneID" id="38784993"/>
<evidence type="ECO:0000313" key="1">
    <source>
        <dbReference type="EMBL" id="GBE88076.1"/>
    </source>
</evidence>
<dbReference type="Proteomes" id="UP000287166">
    <property type="component" value="Unassembled WGS sequence"/>
</dbReference>
<proteinExistence type="predicted"/>
<reference evidence="1 2" key="1">
    <citation type="journal article" date="2018" name="Sci. Rep.">
        <title>Genome sequence of the cauliflower mushroom Sparassis crispa (Hanabiratake) and its association with beneficial usage.</title>
        <authorList>
            <person name="Kiyama R."/>
            <person name="Furutani Y."/>
            <person name="Kawaguchi K."/>
            <person name="Nakanishi T."/>
        </authorList>
    </citation>
    <scope>NUCLEOTIDE SEQUENCE [LARGE SCALE GENOMIC DNA]</scope>
</reference>
<protein>
    <submittedName>
        <fullName evidence="1">Uncharacterized protein</fullName>
    </submittedName>
</protein>
<keyword evidence="2" id="KW-1185">Reference proteome</keyword>
<gene>
    <name evidence="1" type="ORF">SCP_1203050</name>
</gene>
<organism evidence="1 2">
    <name type="scientific">Sparassis crispa</name>
    <dbReference type="NCBI Taxonomy" id="139825"/>
    <lineage>
        <taxon>Eukaryota</taxon>
        <taxon>Fungi</taxon>
        <taxon>Dikarya</taxon>
        <taxon>Basidiomycota</taxon>
        <taxon>Agaricomycotina</taxon>
        <taxon>Agaricomycetes</taxon>
        <taxon>Polyporales</taxon>
        <taxon>Sparassidaceae</taxon>
        <taxon>Sparassis</taxon>
    </lineage>
</organism>
<dbReference type="InParanoid" id="A0A401H0W9"/>
<evidence type="ECO:0000313" key="2">
    <source>
        <dbReference type="Proteomes" id="UP000287166"/>
    </source>
</evidence>
<sequence>MARYQGRRPRSPSSPPTFALLSVASRTIRLDCFWFFLSSIKGALQARRDVPVVHDSPANVSRLDSWLRYYGVRSAFRIEAGT</sequence>